<evidence type="ECO:0000256" key="13">
    <source>
        <dbReference type="SAM" id="MobiDB-lite"/>
    </source>
</evidence>
<evidence type="ECO:0000256" key="6">
    <source>
        <dbReference type="ARBA" id="ARBA00022787"/>
    </source>
</evidence>
<evidence type="ECO:0000256" key="9">
    <source>
        <dbReference type="ARBA" id="ARBA00023010"/>
    </source>
</evidence>
<keyword evidence="5 14" id="KW-0812">Transmembrane</keyword>
<dbReference type="CDD" id="cd22884">
    <property type="entry name" value="TOM22"/>
    <property type="match status" value="1"/>
</dbReference>
<keyword evidence="8 14" id="KW-1133">Transmembrane helix</keyword>
<organism evidence="15">
    <name type="scientific">Ixodes ricinus</name>
    <name type="common">Common tick</name>
    <name type="synonym">Acarus ricinus</name>
    <dbReference type="NCBI Taxonomy" id="34613"/>
    <lineage>
        <taxon>Eukaryota</taxon>
        <taxon>Metazoa</taxon>
        <taxon>Ecdysozoa</taxon>
        <taxon>Arthropoda</taxon>
        <taxon>Chelicerata</taxon>
        <taxon>Arachnida</taxon>
        <taxon>Acari</taxon>
        <taxon>Parasitiformes</taxon>
        <taxon>Ixodida</taxon>
        <taxon>Ixodoidea</taxon>
        <taxon>Ixodidae</taxon>
        <taxon>Ixodinae</taxon>
        <taxon>Ixodes</taxon>
    </lineage>
</organism>
<dbReference type="InterPro" id="IPR005683">
    <property type="entry name" value="Tom22"/>
</dbReference>
<evidence type="ECO:0000256" key="2">
    <source>
        <dbReference type="ARBA" id="ARBA00009874"/>
    </source>
</evidence>
<reference evidence="15" key="1">
    <citation type="submission" date="2012-12" db="EMBL/GenBank/DDBJ databases">
        <title>Identification and characterization of a phenylalanine ammonia-lyase gene family in Isatis indigotica Fort.</title>
        <authorList>
            <person name="Liu Q."/>
            <person name="Chen J."/>
            <person name="Zhou X."/>
            <person name="Di P."/>
            <person name="Xiao Y."/>
            <person name="Xuan H."/>
            <person name="Zhang L."/>
            <person name="Chen W."/>
        </authorList>
    </citation>
    <scope>NUCLEOTIDE SEQUENCE</scope>
    <source>
        <tissue evidence="15">Salivary gland</tissue>
    </source>
</reference>
<evidence type="ECO:0000256" key="7">
    <source>
        <dbReference type="ARBA" id="ARBA00022927"/>
    </source>
</evidence>
<comment type="similarity">
    <text evidence="2">Belongs to the Tom22 family.</text>
</comment>
<dbReference type="Pfam" id="PF04281">
    <property type="entry name" value="Tom22"/>
    <property type="match status" value="1"/>
</dbReference>
<keyword evidence="9" id="KW-0811">Translocation</keyword>
<keyword evidence="7" id="KW-0653">Protein transport</keyword>
<evidence type="ECO:0000256" key="8">
    <source>
        <dbReference type="ARBA" id="ARBA00022989"/>
    </source>
</evidence>
<evidence type="ECO:0000256" key="4">
    <source>
        <dbReference type="ARBA" id="ARBA00022448"/>
    </source>
</evidence>
<feature type="transmembrane region" description="Helical" evidence="14">
    <location>
        <begin position="101"/>
        <end position="121"/>
    </location>
</feature>
<evidence type="ECO:0000256" key="12">
    <source>
        <dbReference type="ARBA" id="ARBA00023170"/>
    </source>
</evidence>
<evidence type="ECO:0000256" key="10">
    <source>
        <dbReference type="ARBA" id="ARBA00023128"/>
    </source>
</evidence>
<evidence type="ECO:0000256" key="14">
    <source>
        <dbReference type="SAM" id="Phobius"/>
    </source>
</evidence>
<comment type="subcellular location">
    <subcellularLocation>
        <location evidence="1">Mitochondrion outer membrane</location>
        <topology evidence="1">Single-pass membrane protein</topology>
    </subcellularLocation>
</comment>
<dbReference type="AlphaFoldDB" id="A0A0K8R9B7"/>
<name>A0A0K8R9B7_IXORI</name>
<evidence type="ECO:0000313" key="15">
    <source>
        <dbReference type="EMBL" id="JAA67730.1"/>
    </source>
</evidence>
<feature type="region of interest" description="Disordered" evidence="13">
    <location>
        <begin position="1"/>
        <end position="31"/>
    </location>
</feature>
<proteinExistence type="evidence at transcript level"/>
<feature type="compositionally biased region" description="Basic and acidic residues" evidence="13">
    <location>
        <begin position="17"/>
        <end position="31"/>
    </location>
</feature>
<keyword evidence="6" id="KW-1000">Mitochondrion outer membrane</keyword>
<evidence type="ECO:0000256" key="3">
    <source>
        <dbReference type="ARBA" id="ARBA00016229"/>
    </source>
</evidence>
<dbReference type="EMBL" id="GADI01006078">
    <property type="protein sequence ID" value="JAA67730.1"/>
    <property type="molecule type" value="mRNA"/>
</dbReference>
<dbReference type="GO" id="GO:0006886">
    <property type="term" value="P:intracellular protein transport"/>
    <property type="evidence" value="ECO:0007669"/>
    <property type="project" value="InterPro"/>
</dbReference>
<evidence type="ECO:0000256" key="11">
    <source>
        <dbReference type="ARBA" id="ARBA00023136"/>
    </source>
</evidence>
<evidence type="ECO:0000256" key="1">
    <source>
        <dbReference type="ARBA" id="ARBA00004572"/>
    </source>
</evidence>
<keyword evidence="12" id="KW-0675">Receptor</keyword>
<evidence type="ECO:0000256" key="5">
    <source>
        <dbReference type="ARBA" id="ARBA00022692"/>
    </source>
</evidence>
<dbReference type="PANTHER" id="PTHR12504:SF0">
    <property type="entry name" value="MITOCHONDRIAL IMPORT RECEPTOR SUBUNIT TOM22 HOMOLOG"/>
    <property type="match status" value="1"/>
</dbReference>
<keyword evidence="4" id="KW-0813">Transport</keyword>
<protein>
    <recommendedName>
        <fullName evidence="3">Mitochondrial import receptor subunit TOM22 homolog</fullName>
    </recommendedName>
</protein>
<keyword evidence="11 14" id="KW-0472">Membrane</keyword>
<sequence>MPADEGDSGVDAMSLPESRDSSPAKVQKADLDVPVPNIENPFARRREVEDEEDDDLEMDETMVERLWGLTEMFPESVRKGTHSLVWGSLSGVRRFYGFGRAALWVLFSSTAILFAPVVFEVERMQMEEISRQQQRQILLGPSAAVSGGAGAMPGLNMLGGPQPQPSR</sequence>
<keyword evidence="10" id="KW-0496">Mitochondrion</keyword>
<dbReference type="GO" id="GO:0005741">
    <property type="term" value="C:mitochondrial outer membrane"/>
    <property type="evidence" value="ECO:0007669"/>
    <property type="project" value="UniProtKB-SubCell"/>
</dbReference>
<accession>A0A0K8R9B7</accession>
<dbReference type="PANTHER" id="PTHR12504">
    <property type="entry name" value="MITOCHONDRIAL IMPORT RECEPTOR SUBUNIT TOM22"/>
    <property type="match status" value="1"/>
</dbReference>